<protein>
    <recommendedName>
        <fullName evidence="2">Interferon-related developmental regulator N-terminal domain-containing protein</fullName>
    </recommendedName>
</protein>
<accession>A0A0D9WIV3</accession>
<evidence type="ECO:0000313" key="3">
    <source>
        <dbReference type="EnsemblPlants" id="LPERR05G19240.1"/>
    </source>
</evidence>
<evidence type="ECO:0000313" key="4">
    <source>
        <dbReference type="Proteomes" id="UP000032180"/>
    </source>
</evidence>
<dbReference type="PANTHER" id="PTHR12354">
    <property type="entry name" value="INTERFERON-RELATED DEVELOPMENTAL REGULATOR"/>
    <property type="match status" value="1"/>
</dbReference>
<reference evidence="3" key="3">
    <citation type="submission" date="2015-04" db="UniProtKB">
        <authorList>
            <consortium name="EnsemblPlants"/>
        </authorList>
    </citation>
    <scope>IDENTIFICATION</scope>
</reference>
<evidence type="ECO:0000256" key="1">
    <source>
        <dbReference type="SAM" id="MobiDB-lite"/>
    </source>
</evidence>
<reference evidence="3 4" key="1">
    <citation type="submission" date="2012-08" db="EMBL/GenBank/DDBJ databases">
        <title>Oryza genome evolution.</title>
        <authorList>
            <person name="Wing R.A."/>
        </authorList>
    </citation>
    <scope>NUCLEOTIDE SEQUENCE</scope>
</reference>
<dbReference type="Pfam" id="PF05004">
    <property type="entry name" value="IFRD"/>
    <property type="match status" value="1"/>
</dbReference>
<feature type="domain" description="Interferon-related developmental regulator N-terminal" evidence="2">
    <location>
        <begin position="45"/>
        <end position="267"/>
    </location>
</feature>
<organism evidence="3 4">
    <name type="scientific">Leersia perrieri</name>
    <dbReference type="NCBI Taxonomy" id="77586"/>
    <lineage>
        <taxon>Eukaryota</taxon>
        <taxon>Viridiplantae</taxon>
        <taxon>Streptophyta</taxon>
        <taxon>Embryophyta</taxon>
        <taxon>Tracheophyta</taxon>
        <taxon>Spermatophyta</taxon>
        <taxon>Magnoliopsida</taxon>
        <taxon>Liliopsida</taxon>
        <taxon>Poales</taxon>
        <taxon>Poaceae</taxon>
        <taxon>BOP clade</taxon>
        <taxon>Oryzoideae</taxon>
        <taxon>Oryzeae</taxon>
        <taxon>Oryzinae</taxon>
        <taxon>Leersia</taxon>
    </lineage>
</organism>
<dbReference type="eggNOG" id="KOG2842">
    <property type="taxonomic scope" value="Eukaryota"/>
</dbReference>
<dbReference type="InterPro" id="IPR007701">
    <property type="entry name" value="Interferon-rel_develop_reg_N"/>
</dbReference>
<reference evidence="4" key="2">
    <citation type="submission" date="2013-12" db="EMBL/GenBank/DDBJ databases">
        <authorList>
            <person name="Yu Y."/>
            <person name="Lee S."/>
            <person name="de Baynast K."/>
            <person name="Wissotski M."/>
            <person name="Liu L."/>
            <person name="Talag J."/>
            <person name="Goicoechea J."/>
            <person name="Angelova A."/>
            <person name="Jetty R."/>
            <person name="Kudrna D."/>
            <person name="Golser W."/>
            <person name="Rivera L."/>
            <person name="Zhang J."/>
            <person name="Wing R."/>
        </authorList>
    </citation>
    <scope>NUCLEOTIDE SEQUENCE</scope>
</reference>
<dbReference type="InterPro" id="IPR039777">
    <property type="entry name" value="IFRD"/>
</dbReference>
<dbReference type="PANTHER" id="PTHR12354:SF11">
    <property type="entry name" value="OS02G0219050 PROTEIN"/>
    <property type="match status" value="1"/>
</dbReference>
<sequence>MVLKRFYTRRYTGRDSPSVDDEAAADTAAASNITSKCDPHDRVLVIKEAVVNLHESRASTREAALASIIDALEGFVPALFVDGASYPDDVLRRCCVSIKRGAAKETTLALRAVALLAVTVRGGVGAKKIMSETCPLVSRIIRESTDASLLIAALECLAVVAFVDVAADNMDDTEACLKALWGLICPATAPKLAAGVARATSPRVLDAAVLAWTLVLTTTGGWKSAPRGWRERDTAAHLAGLLYSDCRAVRIAAGEALAVSMEMKLFTRDKNDVLFSRMEERAADLAIEAAGAGVVKDGFLEQKDLFRKINSFLADGKPPESSVRTSSSHHGFLTTSTWTDMIRLNFLRRFLGGGFLNHIQGKGLLRQVFIVKDSEIAGKLSAARSKQSLKKDTRIVEELNGGISMEVKEKKQEMKKKSQEKQRGLKKDRQTSCELKNGSDL</sequence>
<evidence type="ECO:0000259" key="2">
    <source>
        <dbReference type="Pfam" id="PF05004"/>
    </source>
</evidence>
<dbReference type="AlphaFoldDB" id="A0A0D9WIV3"/>
<proteinExistence type="predicted"/>
<keyword evidence="4" id="KW-1185">Reference proteome</keyword>
<feature type="region of interest" description="Disordered" evidence="1">
    <location>
        <begin position="407"/>
        <end position="441"/>
    </location>
</feature>
<dbReference type="Proteomes" id="UP000032180">
    <property type="component" value="Chromosome 5"/>
</dbReference>
<dbReference type="STRING" id="77586.A0A0D9WIV3"/>
<name>A0A0D9WIV3_9ORYZ</name>
<dbReference type="HOGENOM" id="CLU_018080_1_0_1"/>
<dbReference type="EnsemblPlants" id="LPERR05G19240.1">
    <property type="protein sequence ID" value="LPERR05G19240.1"/>
    <property type="gene ID" value="LPERR05G19240"/>
</dbReference>
<dbReference type="Gramene" id="LPERR05G19240.1">
    <property type="protein sequence ID" value="LPERR05G19240.1"/>
    <property type="gene ID" value="LPERR05G19240"/>
</dbReference>